<gene>
    <name evidence="1" type="ORF">GCM10011600_01250</name>
</gene>
<reference evidence="1" key="1">
    <citation type="journal article" date="2014" name="Int. J. Syst. Evol. Microbiol.">
        <title>Complete genome sequence of Corynebacterium casei LMG S-19264T (=DSM 44701T), isolated from a smear-ripened cheese.</title>
        <authorList>
            <consortium name="US DOE Joint Genome Institute (JGI-PGF)"/>
            <person name="Walter F."/>
            <person name="Albersmeier A."/>
            <person name="Kalinowski J."/>
            <person name="Ruckert C."/>
        </authorList>
    </citation>
    <scope>NUCLEOTIDE SEQUENCE</scope>
    <source>
        <strain evidence="1">CGMCC 1.16548</strain>
    </source>
</reference>
<dbReference type="EMBL" id="BNAI01000001">
    <property type="protein sequence ID" value="GHF04554.1"/>
    <property type="molecule type" value="Genomic_DNA"/>
</dbReference>
<dbReference type="Proteomes" id="UP000617531">
    <property type="component" value="Unassembled WGS sequence"/>
</dbReference>
<dbReference type="AlphaFoldDB" id="A0A8J3GMR0"/>
<evidence type="ECO:0000313" key="1">
    <source>
        <dbReference type="EMBL" id="GHF04554.1"/>
    </source>
</evidence>
<reference evidence="1" key="2">
    <citation type="submission" date="2020-09" db="EMBL/GenBank/DDBJ databases">
        <authorList>
            <person name="Sun Q."/>
            <person name="Zhou Y."/>
        </authorList>
    </citation>
    <scope>NUCLEOTIDE SEQUENCE</scope>
    <source>
        <strain evidence="1">CGMCC 1.16548</strain>
    </source>
</reference>
<protein>
    <submittedName>
        <fullName evidence="1">Uncharacterized protein</fullName>
    </submittedName>
</protein>
<accession>A0A8J3GMR0</accession>
<keyword evidence="2" id="KW-1185">Reference proteome</keyword>
<name>A0A8J3GMR0_9MICO</name>
<organism evidence="1 2">
    <name type="scientific">Pseudolysinimonas yzui</name>
    <dbReference type="NCBI Taxonomy" id="2708254"/>
    <lineage>
        <taxon>Bacteria</taxon>
        <taxon>Bacillati</taxon>
        <taxon>Actinomycetota</taxon>
        <taxon>Actinomycetes</taxon>
        <taxon>Micrococcales</taxon>
        <taxon>Microbacteriaceae</taxon>
        <taxon>Pseudolysinimonas</taxon>
    </lineage>
</organism>
<sequence>MLALNSAWASASGSRVSQSGMVSGSAVASAVGDGVTDGVLVELAEGDGSGAAHPASIARITPAIGITM</sequence>
<comment type="caution">
    <text evidence="1">The sequence shown here is derived from an EMBL/GenBank/DDBJ whole genome shotgun (WGS) entry which is preliminary data.</text>
</comment>
<evidence type="ECO:0000313" key="2">
    <source>
        <dbReference type="Proteomes" id="UP000617531"/>
    </source>
</evidence>
<proteinExistence type="predicted"/>